<reference evidence="1" key="2">
    <citation type="submission" date="2020-11" db="EMBL/GenBank/DDBJ databases">
        <authorList>
            <person name="McCartney M.A."/>
            <person name="Auch B."/>
            <person name="Kono T."/>
            <person name="Mallez S."/>
            <person name="Becker A."/>
            <person name="Gohl D.M."/>
            <person name="Silverstein K.A.T."/>
            <person name="Koren S."/>
            <person name="Bechman K.B."/>
            <person name="Herman A."/>
            <person name="Abrahante J.E."/>
            <person name="Garbe J."/>
        </authorList>
    </citation>
    <scope>NUCLEOTIDE SEQUENCE</scope>
    <source>
        <strain evidence="1">Duluth1</strain>
        <tissue evidence="1">Whole animal</tissue>
    </source>
</reference>
<organism evidence="1 2">
    <name type="scientific">Dreissena polymorpha</name>
    <name type="common">Zebra mussel</name>
    <name type="synonym">Mytilus polymorpha</name>
    <dbReference type="NCBI Taxonomy" id="45954"/>
    <lineage>
        <taxon>Eukaryota</taxon>
        <taxon>Metazoa</taxon>
        <taxon>Spiralia</taxon>
        <taxon>Lophotrochozoa</taxon>
        <taxon>Mollusca</taxon>
        <taxon>Bivalvia</taxon>
        <taxon>Autobranchia</taxon>
        <taxon>Heteroconchia</taxon>
        <taxon>Euheterodonta</taxon>
        <taxon>Imparidentia</taxon>
        <taxon>Neoheterodontei</taxon>
        <taxon>Myida</taxon>
        <taxon>Dreissenoidea</taxon>
        <taxon>Dreissenidae</taxon>
        <taxon>Dreissena</taxon>
    </lineage>
</organism>
<evidence type="ECO:0000313" key="1">
    <source>
        <dbReference type="EMBL" id="KAH3809532.1"/>
    </source>
</evidence>
<keyword evidence="2" id="KW-1185">Reference proteome</keyword>
<name>A0A9D4G3J8_DREPO</name>
<comment type="caution">
    <text evidence="1">The sequence shown here is derived from an EMBL/GenBank/DDBJ whole genome shotgun (WGS) entry which is preliminary data.</text>
</comment>
<reference evidence="1" key="1">
    <citation type="journal article" date="2019" name="bioRxiv">
        <title>The Genome of the Zebra Mussel, Dreissena polymorpha: A Resource for Invasive Species Research.</title>
        <authorList>
            <person name="McCartney M.A."/>
            <person name="Auch B."/>
            <person name="Kono T."/>
            <person name="Mallez S."/>
            <person name="Zhang Y."/>
            <person name="Obille A."/>
            <person name="Becker A."/>
            <person name="Abrahante J.E."/>
            <person name="Garbe J."/>
            <person name="Badalamenti J.P."/>
            <person name="Herman A."/>
            <person name="Mangelson H."/>
            <person name="Liachko I."/>
            <person name="Sullivan S."/>
            <person name="Sone E.D."/>
            <person name="Koren S."/>
            <person name="Silverstein K.A.T."/>
            <person name="Beckman K.B."/>
            <person name="Gohl D.M."/>
        </authorList>
    </citation>
    <scope>NUCLEOTIDE SEQUENCE</scope>
    <source>
        <strain evidence="1">Duluth1</strain>
        <tissue evidence="1">Whole animal</tissue>
    </source>
</reference>
<proteinExistence type="predicted"/>
<evidence type="ECO:0000313" key="2">
    <source>
        <dbReference type="Proteomes" id="UP000828390"/>
    </source>
</evidence>
<dbReference type="EMBL" id="JAIWYP010000006">
    <property type="protein sequence ID" value="KAH3809532.1"/>
    <property type="molecule type" value="Genomic_DNA"/>
</dbReference>
<accession>A0A9D4G3J8</accession>
<dbReference type="Proteomes" id="UP000828390">
    <property type="component" value="Unassembled WGS sequence"/>
</dbReference>
<protein>
    <submittedName>
        <fullName evidence="1">Uncharacterized protein</fullName>
    </submittedName>
</protein>
<dbReference type="AlphaFoldDB" id="A0A9D4G3J8"/>
<gene>
    <name evidence="1" type="ORF">DPMN_137905</name>
</gene>
<sequence>MLVSVDLQKTGDDEVKPYLTGLDFLSDGRLVAVDIDNKKCIILNERLQRL</sequence>